<name>A0A016S5U5_9BILA</name>
<dbReference type="GO" id="GO:0003779">
    <property type="term" value="F:actin binding"/>
    <property type="evidence" value="ECO:0007669"/>
    <property type="project" value="UniProtKB-KW"/>
</dbReference>
<dbReference type="Pfam" id="PF00307">
    <property type="entry name" value="CH"/>
    <property type="match status" value="1"/>
</dbReference>
<organism evidence="5 6">
    <name type="scientific">Ancylostoma ceylanicum</name>
    <dbReference type="NCBI Taxonomy" id="53326"/>
    <lineage>
        <taxon>Eukaryota</taxon>
        <taxon>Metazoa</taxon>
        <taxon>Ecdysozoa</taxon>
        <taxon>Nematoda</taxon>
        <taxon>Chromadorea</taxon>
        <taxon>Rhabditida</taxon>
        <taxon>Rhabditina</taxon>
        <taxon>Rhabditomorpha</taxon>
        <taxon>Strongyloidea</taxon>
        <taxon>Ancylostomatidae</taxon>
        <taxon>Ancylostomatinae</taxon>
        <taxon>Ancylostoma</taxon>
    </lineage>
</organism>
<feature type="compositionally biased region" description="Basic and acidic residues" evidence="3">
    <location>
        <begin position="13"/>
        <end position="22"/>
    </location>
</feature>
<comment type="caution">
    <text evidence="5">The sequence shown here is derived from an EMBL/GenBank/DDBJ whole genome shotgun (WGS) entry which is preliminary data.</text>
</comment>
<dbReference type="Gene3D" id="1.10.418.10">
    <property type="entry name" value="Calponin-like domain"/>
    <property type="match status" value="1"/>
</dbReference>
<dbReference type="AlphaFoldDB" id="A0A016S5U5"/>
<keyword evidence="2" id="KW-0009">Actin-binding</keyword>
<feature type="compositionally biased region" description="Basic and acidic residues" evidence="3">
    <location>
        <begin position="38"/>
        <end position="63"/>
    </location>
</feature>
<evidence type="ECO:0000256" key="2">
    <source>
        <dbReference type="ARBA" id="ARBA00023203"/>
    </source>
</evidence>
<feature type="domain" description="Calponin-homology (CH)" evidence="4">
    <location>
        <begin position="137"/>
        <end position="240"/>
    </location>
</feature>
<dbReference type="CDD" id="cd21188">
    <property type="entry name" value="CH_PLEC-like_rpt1"/>
    <property type="match status" value="1"/>
</dbReference>
<evidence type="ECO:0000256" key="3">
    <source>
        <dbReference type="SAM" id="MobiDB-lite"/>
    </source>
</evidence>
<protein>
    <recommendedName>
        <fullName evidence="4">Calponin-homology (CH) domain-containing protein</fullName>
    </recommendedName>
</protein>
<proteinExistence type="predicted"/>
<evidence type="ECO:0000256" key="1">
    <source>
        <dbReference type="ARBA" id="ARBA00022737"/>
    </source>
</evidence>
<reference evidence="6" key="1">
    <citation type="journal article" date="2015" name="Nat. Genet.">
        <title>The genome and transcriptome of the zoonotic hookworm Ancylostoma ceylanicum identify infection-specific gene families.</title>
        <authorList>
            <person name="Schwarz E.M."/>
            <person name="Hu Y."/>
            <person name="Antoshechkin I."/>
            <person name="Miller M.M."/>
            <person name="Sternberg P.W."/>
            <person name="Aroian R.V."/>
        </authorList>
    </citation>
    <scope>NUCLEOTIDE SEQUENCE</scope>
    <source>
        <strain evidence="6">HY135</strain>
    </source>
</reference>
<evidence type="ECO:0000259" key="4">
    <source>
        <dbReference type="PROSITE" id="PS50021"/>
    </source>
</evidence>
<evidence type="ECO:0000313" key="6">
    <source>
        <dbReference type="Proteomes" id="UP000024635"/>
    </source>
</evidence>
<dbReference type="PANTHER" id="PTHR11915">
    <property type="entry name" value="SPECTRIN/FILAMIN RELATED CYTOSKELETAL PROTEIN"/>
    <property type="match status" value="1"/>
</dbReference>
<dbReference type="FunFam" id="1.10.418.10:FF:000048">
    <property type="entry name" value="Short stop, isoform B"/>
    <property type="match status" value="1"/>
</dbReference>
<dbReference type="InterPro" id="IPR036872">
    <property type="entry name" value="CH_dom_sf"/>
</dbReference>
<evidence type="ECO:0000313" key="5">
    <source>
        <dbReference type="EMBL" id="EYB85856.1"/>
    </source>
</evidence>
<dbReference type="EMBL" id="JARK01001625">
    <property type="protein sequence ID" value="EYB85856.1"/>
    <property type="molecule type" value="Genomic_DNA"/>
</dbReference>
<accession>A0A016S5U5</accession>
<dbReference type="InterPro" id="IPR001715">
    <property type="entry name" value="CH_dom"/>
</dbReference>
<sequence length="306" mass="35057">MGAKCCAVKALNAKRDNGEVYSRRSVSQSSRPEAGASSREHEVRTDTAQERRHDIPSTSERGRNSSQPPMRNGYEQPSTTRYERRTTYRYHSETRIDAAEIEKREQLEQWLLQQPLEKRKLDLSDRQVAMLADERDGIQKKTFTKWVNKHLAKAGCKVDDLFVDLRDGFSLITLLEVLTGERLPRENGYTRFHRIQNVQYCLDFLKKKSIKLVNIRPEDIVEGNGKLTLGLIWTIILNFQVSVIKRRQLEEQLSAQNYNSTTQARISVAFAYSTLLAKIAPKNIALPIHAAALPNLFCEIAKRAVD</sequence>
<dbReference type="SUPFAM" id="SSF47576">
    <property type="entry name" value="Calponin-homology domain, CH-domain"/>
    <property type="match status" value="1"/>
</dbReference>
<keyword evidence="1" id="KW-0677">Repeat</keyword>
<dbReference type="STRING" id="53326.A0A016S5U5"/>
<dbReference type="PROSITE" id="PS50021">
    <property type="entry name" value="CH"/>
    <property type="match status" value="1"/>
</dbReference>
<gene>
    <name evidence="5" type="primary">Acey_s0289.g1498</name>
    <name evidence="5" type="ORF">Y032_0289g1498</name>
</gene>
<dbReference type="PROSITE" id="PS00019">
    <property type="entry name" value="ACTININ_1"/>
    <property type="match status" value="1"/>
</dbReference>
<feature type="region of interest" description="Disordered" evidence="3">
    <location>
        <begin position="12"/>
        <end position="87"/>
    </location>
</feature>
<dbReference type="Proteomes" id="UP000024635">
    <property type="component" value="Unassembled WGS sequence"/>
</dbReference>
<dbReference type="InterPro" id="IPR001589">
    <property type="entry name" value="Actinin_actin-bd_CS"/>
</dbReference>
<keyword evidence="6" id="KW-1185">Reference proteome</keyword>
<dbReference type="OrthoDB" id="18740at2759"/>
<dbReference type="SMART" id="SM00033">
    <property type="entry name" value="CH"/>
    <property type="match status" value="1"/>
</dbReference>
<dbReference type="PROSITE" id="PS00020">
    <property type="entry name" value="ACTININ_2"/>
    <property type="match status" value="1"/>
</dbReference>